<dbReference type="EMBL" id="JACOQK010000001">
    <property type="protein sequence ID" value="MBC5787137.1"/>
    <property type="molecule type" value="Genomic_DNA"/>
</dbReference>
<accession>A0ABR7IQM1</accession>
<protein>
    <submittedName>
        <fullName evidence="1">Uncharacterized protein</fullName>
    </submittedName>
</protein>
<dbReference type="Proteomes" id="UP000649151">
    <property type="component" value="Unassembled WGS sequence"/>
</dbReference>
<gene>
    <name evidence="1" type="ORF">H8Z77_03745</name>
</gene>
<evidence type="ECO:0000313" key="1">
    <source>
        <dbReference type="EMBL" id="MBC5787137.1"/>
    </source>
</evidence>
<proteinExistence type="predicted"/>
<organism evidence="1 2">
    <name type="scientific">Clostridium facile</name>
    <dbReference type="NCBI Taxonomy" id="2763035"/>
    <lineage>
        <taxon>Bacteria</taxon>
        <taxon>Bacillati</taxon>
        <taxon>Bacillota</taxon>
        <taxon>Clostridia</taxon>
        <taxon>Eubacteriales</taxon>
        <taxon>Clostridiaceae</taxon>
        <taxon>Clostridium</taxon>
    </lineage>
</organism>
<reference evidence="1 2" key="1">
    <citation type="submission" date="2020-08" db="EMBL/GenBank/DDBJ databases">
        <title>Genome public.</title>
        <authorList>
            <person name="Liu C."/>
            <person name="Sun Q."/>
        </authorList>
    </citation>
    <scope>NUCLEOTIDE SEQUENCE [LARGE SCALE GENOMIC DNA]</scope>
    <source>
        <strain evidence="1 2">NSJ-27</strain>
    </source>
</reference>
<sequence>MEYSTYQSITGIIQNISTENSCCTWMVSVRNGSDTVNFIVTGDTKIIDNTRLRRGMRIAAFYDANLPAPAIFPPQYQAELIVPLRNNQQVTLKYFDANLVAEDNSLKLNLSPLTNVVTENGQRYRCAPGNAEMLVYYTSTTFSIPPQTTPQKIIVMCPTE</sequence>
<keyword evidence="2" id="KW-1185">Reference proteome</keyword>
<name>A0ABR7IQM1_9CLOT</name>
<dbReference type="RefSeq" id="WP_186996221.1">
    <property type="nucleotide sequence ID" value="NZ_JACOQK010000001.1"/>
</dbReference>
<evidence type="ECO:0000313" key="2">
    <source>
        <dbReference type="Proteomes" id="UP000649151"/>
    </source>
</evidence>
<comment type="caution">
    <text evidence="1">The sequence shown here is derived from an EMBL/GenBank/DDBJ whole genome shotgun (WGS) entry which is preliminary data.</text>
</comment>